<dbReference type="AlphaFoldDB" id="A0A9E2P1H4"/>
<comment type="caution">
    <text evidence="1">The sequence shown here is derived from an EMBL/GenBank/DDBJ whole genome shotgun (WGS) entry which is preliminary data.</text>
</comment>
<dbReference type="PANTHER" id="PTHR43628">
    <property type="entry name" value="ACTIVATOR OF C KINASE PROTEIN 1-RELATED"/>
    <property type="match status" value="1"/>
</dbReference>
<protein>
    <submittedName>
        <fullName evidence="1">Sel1 repeat family protein</fullName>
    </submittedName>
</protein>
<dbReference type="InterPro" id="IPR011990">
    <property type="entry name" value="TPR-like_helical_dom_sf"/>
</dbReference>
<dbReference type="InterPro" id="IPR052945">
    <property type="entry name" value="Mitotic_Regulator"/>
</dbReference>
<dbReference type="Gene3D" id="1.25.40.10">
    <property type="entry name" value="Tetratricopeptide repeat domain"/>
    <property type="match status" value="1"/>
</dbReference>
<dbReference type="SMART" id="SM00671">
    <property type="entry name" value="SEL1"/>
    <property type="match status" value="3"/>
</dbReference>
<reference evidence="1" key="2">
    <citation type="submission" date="2021-04" db="EMBL/GenBank/DDBJ databases">
        <authorList>
            <person name="Gilroy R."/>
        </authorList>
    </citation>
    <scope>NUCLEOTIDE SEQUENCE</scope>
    <source>
        <strain evidence="1">G3-2149</strain>
    </source>
</reference>
<evidence type="ECO:0000313" key="1">
    <source>
        <dbReference type="EMBL" id="MBU3853101.1"/>
    </source>
</evidence>
<proteinExistence type="predicted"/>
<name>A0A9E2P1H4_9BACT</name>
<dbReference type="PANTHER" id="PTHR43628:SF1">
    <property type="entry name" value="CHITIN SYNTHASE REGULATORY FACTOR 2-RELATED"/>
    <property type="match status" value="1"/>
</dbReference>
<gene>
    <name evidence="1" type="ORF">H9789_04680</name>
</gene>
<dbReference type="Proteomes" id="UP000823865">
    <property type="component" value="Unassembled WGS sequence"/>
</dbReference>
<accession>A0A9E2P1H4</accession>
<dbReference type="Pfam" id="PF08238">
    <property type="entry name" value="Sel1"/>
    <property type="match status" value="3"/>
</dbReference>
<organism evidence="1 2">
    <name type="scientific">Candidatus Paraprevotella stercoravium</name>
    <dbReference type="NCBI Taxonomy" id="2838725"/>
    <lineage>
        <taxon>Bacteria</taxon>
        <taxon>Pseudomonadati</taxon>
        <taxon>Bacteroidota</taxon>
        <taxon>Bacteroidia</taxon>
        <taxon>Bacteroidales</taxon>
        <taxon>Prevotellaceae</taxon>
        <taxon>Paraprevotella</taxon>
    </lineage>
</organism>
<dbReference type="InterPro" id="IPR006597">
    <property type="entry name" value="Sel1-like"/>
</dbReference>
<evidence type="ECO:0000313" key="2">
    <source>
        <dbReference type="Proteomes" id="UP000823865"/>
    </source>
</evidence>
<reference evidence="1" key="1">
    <citation type="journal article" date="2021" name="PeerJ">
        <title>Extensive microbial diversity within the chicken gut microbiome revealed by metagenomics and culture.</title>
        <authorList>
            <person name="Gilroy R."/>
            <person name="Ravi A."/>
            <person name="Getino M."/>
            <person name="Pursley I."/>
            <person name="Horton D.L."/>
            <person name="Alikhan N.F."/>
            <person name="Baker D."/>
            <person name="Gharbi K."/>
            <person name="Hall N."/>
            <person name="Watson M."/>
            <person name="Adriaenssens E.M."/>
            <person name="Foster-Nyarko E."/>
            <person name="Jarju S."/>
            <person name="Secka A."/>
            <person name="Antonio M."/>
            <person name="Oren A."/>
            <person name="Chaudhuri R.R."/>
            <person name="La Ragione R."/>
            <person name="Hildebrand F."/>
            <person name="Pallen M.J."/>
        </authorList>
    </citation>
    <scope>NUCLEOTIDE SEQUENCE</scope>
    <source>
        <strain evidence="1">G3-2149</strain>
    </source>
</reference>
<sequence>MHHSLTINNNTPFSFEAFHKVLGIKLQLNFTADFNQATYYYFTQKDSVTLFCLVDNRQGTLELCMDALASYSDYRLFPYLADTLHHFVNGGRLVLSTEDGESRSVYEYYNEDRMEESIGEEIALLKSVLSVAPRYYLTMPCKEYACVTLPLLQSVGVTLHSATPRIYGYLQYLLQHNRLPQATEEEINEDQILNEQELEADVPQHHSIGRVKSWQTDGSITWESYAQEDVTLLLQIGKEYQNGKHTDGVVLNDIGTLYQEGIGVQADGAAAAYWFREAIRQGDHLYAPSNLGDLYRKGAPNLPQSLPLAFDAYQLSTDPYAAYRIGQAYEEGWIGTPDQKKAMEWYEKAAAQKHHLALKRLDRGTR</sequence>
<dbReference type="EMBL" id="JAHLFU010000087">
    <property type="protein sequence ID" value="MBU3853101.1"/>
    <property type="molecule type" value="Genomic_DNA"/>
</dbReference>
<dbReference type="SUPFAM" id="SSF81901">
    <property type="entry name" value="HCP-like"/>
    <property type="match status" value="1"/>
</dbReference>